<feature type="compositionally biased region" description="Basic and acidic residues" evidence="1">
    <location>
        <begin position="139"/>
        <end position="148"/>
    </location>
</feature>
<feature type="compositionally biased region" description="Basic and acidic residues" evidence="1">
    <location>
        <begin position="183"/>
        <end position="217"/>
    </location>
</feature>
<sequence length="293" mass="32326">MLDEQEARAILAVLEDVTAARAGQDPLGGEAERLAAMLRGRLAAARGQGQAVPDGGAELRESLAAARDDAADQRDTAARHRDEAAVERDRAAVVRRHESHRFRAEVQAADSAVRDLLEQAPGTGDPVPQAVAVAQPPGRDADGGQDRQDRLQVQETWEALRRKEQESAGADEAAAAQDRLLARRDRAASARDRASARNDRQLAQADREQSCIDREQRQWGAEEPGRRADALRMESFLARVRDVRQRTAEAARRGELARESVVAARRRAEHLAERTTELRRRWLAGGDGEQRAW</sequence>
<accession>A0A1M4ED01</accession>
<dbReference type="RefSeq" id="WP_225265460.1">
    <property type="nucleotide sequence ID" value="NZ_CP084058.1"/>
</dbReference>
<dbReference type="AlphaFoldDB" id="A0A1M4ED01"/>
<evidence type="ECO:0000313" key="2">
    <source>
        <dbReference type="EMBL" id="SBO96642.1"/>
    </source>
</evidence>
<name>A0A1M4ED01_9ACTN</name>
<gene>
    <name evidence="2" type="ORF">BN4615_P6158</name>
</gene>
<organism evidence="2">
    <name type="scientific">Nonomuraea gerenzanensis</name>
    <dbReference type="NCBI Taxonomy" id="93944"/>
    <lineage>
        <taxon>Bacteria</taxon>
        <taxon>Bacillati</taxon>
        <taxon>Actinomycetota</taxon>
        <taxon>Actinomycetes</taxon>
        <taxon>Streptosporangiales</taxon>
        <taxon>Streptosporangiaceae</taxon>
        <taxon>Nonomuraea</taxon>
    </lineage>
</organism>
<reference evidence="2" key="1">
    <citation type="submission" date="2016-04" db="EMBL/GenBank/DDBJ databases">
        <authorList>
            <person name="Evans L.H."/>
            <person name="Alamgir A."/>
            <person name="Owens N."/>
            <person name="Weber N.D."/>
            <person name="Virtaneva K."/>
            <person name="Barbian K."/>
            <person name="Babar A."/>
            <person name="Rosenke K."/>
        </authorList>
    </citation>
    <scope>NUCLEOTIDE SEQUENCE</scope>
    <source>
        <strain evidence="2">Nono1</strain>
    </source>
</reference>
<feature type="region of interest" description="Disordered" evidence="1">
    <location>
        <begin position="118"/>
        <end position="148"/>
    </location>
</feature>
<evidence type="ECO:0000256" key="1">
    <source>
        <dbReference type="SAM" id="MobiDB-lite"/>
    </source>
</evidence>
<feature type="compositionally biased region" description="Low complexity" evidence="1">
    <location>
        <begin position="126"/>
        <end position="138"/>
    </location>
</feature>
<feature type="region of interest" description="Disordered" evidence="1">
    <location>
        <begin position="183"/>
        <end position="226"/>
    </location>
</feature>
<feature type="region of interest" description="Disordered" evidence="1">
    <location>
        <begin position="68"/>
        <end position="92"/>
    </location>
</feature>
<proteinExistence type="predicted"/>
<dbReference type="EMBL" id="LT559118">
    <property type="protein sequence ID" value="SBO96642.1"/>
    <property type="molecule type" value="Genomic_DNA"/>
</dbReference>
<protein>
    <submittedName>
        <fullName evidence="2">Large Ala/Glu-rich protein</fullName>
    </submittedName>
</protein>